<dbReference type="EMBL" id="NHOA01000053">
    <property type="protein sequence ID" value="PHQ39072.1"/>
    <property type="molecule type" value="Genomic_DNA"/>
</dbReference>
<comment type="caution">
    <text evidence="1">The sequence shown here is derived from an EMBL/GenBank/DDBJ whole genome shotgun (WGS) entry which is preliminary data.</text>
</comment>
<evidence type="ECO:0000313" key="1">
    <source>
        <dbReference type="EMBL" id="PHQ39072.1"/>
    </source>
</evidence>
<name>A0A2G1WJA9_9EURY</name>
<organism evidence="1 2">
    <name type="scientific">Halorubrum persicum</name>
    <dbReference type="NCBI Taxonomy" id="1383844"/>
    <lineage>
        <taxon>Archaea</taxon>
        <taxon>Methanobacteriati</taxon>
        <taxon>Methanobacteriota</taxon>
        <taxon>Stenosarchaea group</taxon>
        <taxon>Halobacteria</taxon>
        <taxon>Halobacteriales</taxon>
        <taxon>Haloferacaceae</taxon>
        <taxon>Halorubrum</taxon>
    </lineage>
</organism>
<sequence>MALLQGGFGGIGRIALFGRPEHGEVWKRTDQRSAVGAIEEVRRNLSMPVQPRAFEPGDHVVLPIERDKVDHVGRLGVECFPALGDRPVADRVGVLADRPWPANNDDPRVGVVAGET</sequence>
<proteinExistence type="predicted"/>
<dbReference type="Proteomes" id="UP000222824">
    <property type="component" value="Unassembled WGS sequence"/>
</dbReference>
<protein>
    <submittedName>
        <fullName evidence="1">Uncharacterized protein</fullName>
    </submittedName>
</protein>
<gene>
    <name evidence="1" type="ORF">DJ69_08110</name>
</gene>
<dbReference type="AlphaFoldDB" id="A0A2G1WJA9"/>
<accession>A0A2G1WJA9</accession>
<reference evidence="1 2" key="1">
    <citation type="journal article" date="2014" name="Front. Microbiol.">
        <title>Population and genomic analysis of the genus Halorubrum.</title>
        <authorList>
            <person name="Fullmer M.S."/>
            <person name="Soucy S.M."/>
            <person name="Swithers K.S."/>
            <person name="Makkay A.M."/>
            <person name="Wheeler R."/>
            <person name="Ventosa A."/>
            <person name="Gogarten J.P."/>
            <person name="Papke R.T."/>
        </authorList>
    </citation>
    <scope>NUCLEOTIDE SEQUENCE [LARGE SCALE GENOMIC DNA]</scope>
    <source>
        <strain evidence="1 2">C49</strain>
    </source>
</reference>
<keyword evidence="2" id="KW-1185">Reference proteome</keyword>
<evidence type="ECO:0000313" key="2">
    <source>
        <dbReference type="Proteomes" id="UP000222824"/>
    </source>
</evidence>